<keyword evidence="5" id="KW-0378">Hydrolase</keyword>
<dbReference type="GO" id="GO:0004519">
    <property type="term" value="F:endonuclease activity"/>
    <property type="evidence" value="ECO:0007669"/>
    <property type="project" value="UniProtKB-KW"/>
</dbReference>
<evidence type="ECO:0000256" key="5">
    <source>
        <dbReference type="ARBA" id="ARBA00022801"/>
    </source>
</evidence>
<gene>
    <name evidence="10" type="ORF">MCOR_14663</name>
</gene>
<feature type="compositionally biased region" description="Polar residues" evidence="7">
    <location>
        <begin position="364"/>
        <end position="382"/>
    </location>
</feature>
<dbReference type="OrthoDB" id="8022549at2759"/>
<dbReference type="InterPro" id="IPR001969">
    <property type="entry name" value="Aspartic_peptidase_AS"/>
</dbReference>
<proteinExistence type="predicted"/>
<dbReference type="InterPro" id="IPR054465">
    <property type="entry name" value="Integrase_p58-like_C"/>
</dbReference>
<feature type="region of interest" description="Disordered" evidence="7">
    <location>
        <begin position="364"/>
        <end position="393"/>
    </location>
</feature>
<dbReference type="InterPro" id="IPR001584">
    <property type="entry name" value="Integrase_cat-core"/>
</dbReference>
<dbReference type="InterPro" id="IPR041588">
    <property type="entry name" value="Integrase_H2C2"/>
</dbReference>
<dbReference type="InterPro" id="IPR036397">
    <property type="entry name" value="RNaseH_sf"/>
</dbReference>
<evidence type="ECO:0000313" key="11">
    <source>
        <dbReference type="Proteomes" id="UP000507470"/>
    </source>
</evidence>
<evidence type="ECO:0000256" key="2">
    <source>
        <dbReference type="ARBA" id="ARBA00022695"/>
    </source>
</evidence>
<dbReference type="Pfam" id="PF22938">
    <property type="entry name" value="Integrase_p58_C"/>
    <property type="match status" value="1"/>
</dbReference>
<dbReference type="Pfam" id="PF17921">
    <property type="entry name" value="Integrase_H2C2"/>
    <property type="match status" value="1"/>
</dbReference>
<evidence type="ECO:0000256" key="6">
    <source>
        <dbReference type="ARBA" id="ARBA00022918"/>
    </source>
</evidence>
<evidence type="ECO:0000259" key="8">
    <source>
        <dbReference type="PROSITE" id="PS50175"/>
    </source>
</evidence>
<dbReference type="GO" id="GO:0015074">
    <property type="term" value="P:DNA integration"/>
    <property type="evidence" value="ECO:0007669"/>
    <property type="project" value="InterPro"/>
</dbReference>
<dbReference type="CDD" id="cd00303">
    <property type="entry name" value="retropepsin_like"/>
    <property type="match status" value="1"/>
</dbReference>
<feature type="domain" description="Peptidase A2" evidence="8">
    <location>
        <begin position="1"/>
        <end position="79"/>
    </location>
</feature>
<dbReference type="GO" id="GO:0003964">
    <property type="term" value="F:RNA-directed DNA polymerase activity"/>
    <property type="evidence" value="ECO:0007669"/>
    <property type="project" value="UniProtKB-KW"/>
</dbReference>
<dbReference type="PROSITE" id="PS50175">
    <property type="entry name" value="ASP_PROT_RETROV"/>
    <property type="match status" value="1"/>
</dbReference>
<dbReference type="InterPro" id="IPR050951">
    <property type="entry name" value="Retrovirus_Pol_polyprotein"/>
</dbReference>
<keyword evidence="2" id="KW-0548">Nucleotidyltransferase</keyword>
<feature type="compositionally biased region" description="Basic and acidic residues" evidence="7">
    <location>
        <begin position="383"/>
        <end position="392"/>
    </location>
</feature>
<dbReference type="FunFam" id="1.10.340.70:FF:000001">
    <property type="entry name" value="Retrovirus-related Pol polyprotein from transposon gypsy-like Protein"/>
    <property type="match status" value="1"/>
</dbReference>
<keyword evidence="1" id="KW-0808">Transferase</keyword>
<organism evidence="10 11">
    <name type="scientific">Mytilus coruscus</name>
    <name type="common">Sea mussel</name>
    <dbReference type="NCBI Taxonomy" id="42192"/>
    <lineage>
        <taxon>Eukaryota</taxon>
        <taxon>Metazoa</taxon>
        <taxon>Spiralia</taxon>
        <taxon>Lophotrochozoa</taxon>
        <taxon>Mollusca</taxon>
        <taxon>Bivalvia</taxon>
        <taxon>Autobranchia</taxon>
        <taxon>Pteriomorphia</taxon>
        <taxon>Mytilida</taxon>
        <taxon>Mytiloidea</taxon>
        <taxon>Mytilidae</taxon>
        <taxon>Mytilinae</taxon>
        <taxon>Mytilus</taxon>
    </lineage>
</organism>
<dbReference type="GO" id="GO:0006508">
    <property type="term" value="P:proteolysis"/>
    <property type="evidence" value="ECO:0007669"/>
    <property type="project" value="InterPro"/>
</dbReference>
<dbReference type="InterPro" id="IPR043502">
    <property type="entry name" value="DNA/RNA_pol_sf"/>
</dbReference>
<dbReference type="Gene3D" id="3.30.420.10">
    <property type="entry name" value="Ribonuclease H-like superfamily/Ribonuclease H"/>
    <property type="match status" value="1"/>
</dbReference>
<dbReference type="Pfam" id="PF13975">
    <property type="entry name" value="gag-asp_proteas"/>
    <property type="match status" value="1"/>
</dbReference>
<dbReference type="SUPFAM" id="SSF50630">
    <property type="entry name" value="Acid proteases"/>
    <property type="match status" value="1"/>
</dbReference>
<dbReference type="Gene3D" id="3.10.10.10">
    <property type="entry name" value="HIV Type 1 Reverse Transcriptase, subunit A, domain 1"/>
    <property type="match status" value="1"/>
</dbReference>
<dbReference type="PROSITE" id="PS50994">
    <property type="entry name" value="INTEGRASE"/>
    <property type="match status" value="1"/>
</dbReference>
<dbReference type="PROSITE" id="PS00141">
    <property type="entry name" value="ASP_PROTEASE"/>
    <property type="match status" value="1"/>
</dbReference>
<dbReference type="Pfam" id="PF00665">
    <property type="entry name" value="rve"/>
    <property type="match status" value="1"/>
</dbReference>
<reference evidence="10 11" key="1">
    <citation type="submission" date="2020-06" db="EMBL/GenBank/DDBJ databases">
        <authorList>
            <person name="Li R."/>
            <person name="Bekaert M."/>
        </authorList>
    </citation>
    <scope>NUCLEOTIDE SEQUENCE [LARGE SCALE GENOMIC DNA]</scope>
    <source>
        <strain evidence="11">wild</strain>
    </source>
</reference>
<evidence type="ECO:0000259" key="9">
    <source>
        <dbReference type="PROSITE" id="PS50994"/>
    </source>
</evidence>
<dbReference type="GO" id="GO:0003676">
    <property type="term" value="F:nucleic acid binding"/>
    <property type="evidence" value="ECO:0007669"/>
    <property type="project" value="InterPro"/>
</dbReference>
<evidence type="ECO:0000256" key="7">
    <source>
        <dbReference type="SAM" id="MobiDB-lite"/>
    </source>
</evidence>
<evidence type="ECO:0000256" key="3">
    <source>
        <dbReference type="ARBA" id="ARBA00022722"/>
    </source>
</evidence>
<keyword evidence="4" id="KW-0255">Endonuclease</keyword>
<dbReference type="AlphaFoldDB" id="A0A6J8B3S2"/>
<dbReference type="SUPFAM" id="SSF56672">
    <property type="entry name" value="DNA/RNA polymerases"/>
    <property type="match status" value="1"/>
</dbReference>
<dbReference type="SUPFAM" id="SSF53098">
    <property type="entry name" value="Ribonuclease H-like"/>
    <property type="match status" value="1"/>
</dbReference>
<evidence type="ECO:0008006" key="12">
    <source>
        <dbReference type="Google" id="ProtNLM"/>
    </source>
</evidence>
<dbReference type="GO" id="GO:0004190">
    <property type="term" value="F:aspartic-type endopeptidase activity"/>
    <property type="evidence" value="ECO:0007669"/>
    <property type="project" value="InterPro"/>
</dbReference>
<dbReference type="Proteomes" id="UP000507470">
    <property type="component" value="Unassembled WGS sequence"/>
</dbReference>
<name>A0A6J8B3S2_MYTCO</name>
<keyword evidence="11" id="KW-1185">Reference proteome</keyword>
<dbReference type="PANTHER" id="PTHR37984:SF15">
    <property type="entry name" value="INTEGRASE CATALYTIC DOMAIN-CONTAINING PROTEIN"/>
    <property type="match status" value="1"/>
</dbReference>
<dbReference type="FunFam" id="3.30.420.10:FF:000032">
    <property type="entry name" value="Retrovirus-related Pol polyprotein from transposon 297-like Protein"/>
    <property type="match status" value="1"/>
</dbReference>
<dbReference type="PANTHER" id="PTHR37984">
    <property type="entry name" value="PROTEIN CBG26694"/>
    <property type="match status" value="1"/>
</dbReference>
<sequence length="885" mass="99868">MLVDTGSAVTLISKNVYEKLGKIKPKLTEVSTILTTADGEPMKVMGASDLLLQLNNHGFIHSAIVADLGNIAGILGLDFLSKYEVTISASQGTLTFPNFTVKLLIDSDVQATCARVQLADTVQVPGRAEMFVRGKIDAELTGNVDSILEPIDGFQGEKHVLIPKSVVQTSDTEVVFSILNPTPHAVILKRNLTVASLQPIKEIMEENFQQPTSSTEKSVKIPEHLQALTENVSDNLTFSQRSDIGKVISEYADVFVGPDGKLGRTDLVEHSILTETDRPVKVPPRRLPISQREVAAAEIDKMLKNDIIEPSHSPYSAPIVLGTLHGNADALSRRPRRRCKRDECLQCQNGSECEVNVNAITRSHLTQSDASTSKTVTPPESNLNDRSKDYKGDNCLQTRATNSNWLGQWSSDELVTEQKNDAAISHITQLLETHTQKPEVKSTNQEFKLLMRQWQSLKVSNGLLYRIYENEDTGPHFQLVTPHAMRREIMHQLHNVRTAGHLGREKTLNRIKARFYWPGMTDDVSRWCQSCMSCQKRKPGPGLGKSPMQHCTVYGPMECIAIDILGPLPTTDDGNRYIMVVGDYFSKWSEAYALRQHTAQTVADKLVTEFICRFGTPTRIHTDQGPEFESHLFARMCKLLDIEKSRTTPYHPQSDGMVERYNRTLAMMLAMFVSENKDDWDDHLPYLCMAYRACIHDSTKCSPNLLMLGREISLPIDVMTGNSICTPELNCPNIYIEWQFCRQKRYYDTKLKSRDYKVDSLVFRWYPPEANQKLGLGWIGPYKVIRKISDITYEIERCADNKRKIVHVDHLKPVVLQTELNEIDAQEMNITGLYESTDDIELSNHKIDDADDHSYQKGIETVEINSPKFSRTGRLIKPPVLFSPY</sequence>
<evidence type="ECO:0000313" key="10">
    <source>
        <dbReference type="EMBL" id="CAC5378462.1"/>
    </source>
</evidence>
<protein>
    <recommendedName>
        <fullName evidence="12">Integrase catalytic domain-containing protein</fullName>
    </recommendedName>
</protein>
<dbReference type="InterPro" id="IPR021109">
    <property type="entry name" value="Peptidase_aspartic_dom_sf"/>
</dbReference>
<keyword evidence="6" id="KW-0695">RNA-directed DNA polymerase</keyword>
<accession>A0A6J8B3S2</accession>
<dbReference type="Gene3D" id="2.40.70.10">
    <property type="entry name" value="Acid Proteases"/>
    <property type="match status" value="1"/>
</dbReference>
<dbReference type="Gene3D" id="1.10.340.70">
    <property type="match status" value="1"/>
</dbReference>
<dbReference type="EMBL" id="CACVKT020002575">
    <property type="protein sequence ID" value="CAC5378462.1"/>
    <property type="molecule type" value="Genomic_DNA"/>
</dbReference>
<dbReference type="InterPro" id="IPR012337">
    <property type="entry name" value="RNaseH-like_sf"/>
</dbReference>
<evidence type="ECO:0000256" key="1">
    <source>
        <dbReference type="ARBA" id="ARBA00022679"/>
    </source>
</evidence>
<feature type="domain" description="Integrase catalytic" evidence="9">
    <location>
        <begin position="552"/>
        <end position="711"/>
    </location>
</feature>
<keyword evidence="3" id="KW-0540">Nuclease</keyword>
<evidence type="ECO:0000256" key="4">
    <source>
        <dbReference type="ARBA" id="ARBA00022759"/>
    </source>
</evidence>
<dbReference type="InterPro" id="IPR001995">
    <property type="entry name" value="Peptidase_A2_cat"/>
</dbReference>